<organism evidence="2 3">
    <name type="scientific">Aerophobetes bacterium</name>
    <dbReference type="NCBI Taxonomy" id="2030807"/>
    <lineage>
        <taxon>Bacteria</taxon>
        <taxon>Candidatus Aerophobota</taxon>
    </lineage>
</organism>
<dbReference type="Pfam" id="PF01656">
    <property type="entry name" value="CbiA"/>
    <property type="match status" value="1"/>
</dbReference>
<reference evidence="2 3" key="1">
    <citation type="submission" date="2018-06" db="EMBL/GenBank/DDBJ databases">
        <title>Extensive metabolic versatility and redundancy in microbially diverse, dynamic hydrothermal sediments.</title>
        <authorList>
            <person name="Dombrowski N."/>
            <person name="Teske A."/>
            <person name="Baker B.J."/>
        </authorList>
    </citation>
    <scope>NUCLEOTIDE SEQUENCE [LARGE SCALE GENOMIC DNA]</scope>
    <source>
        <strain evidence="2">B3_G15</strain>
    </source>
</reference>
<dbReference type="Proteomes" id="UP000280417">
    <property type="component" value="Unassembled WGS sequence"/>
</dbReference>
<dbReference type="GO" id="GO:0009898">
    <property type="term" value="C:cytoplasmic side of plasma membrane"/>
    <property type="evidence" value="ECO:0007669"/>
    <property type="project" value="TreeGrafter"/>
</dbReference>
<dbReference type="SUPFAM" id="SSF52540">
    <property type="entry name" value="P-loop containing nucleoside triphosphate hydrolases"/>
    <property type="match status" value="1"/>
</dbReference>
<evidence type="ECO:0000313" key="2">
    <source>
        <dbReference type="EMBL" id="RLE10196.1"/>
    </source>
</evidence>
<dbReference type="AlphaFoldDB" id="A0A662D972"/>
<feature type="domain" description="CobQ/CobB/MinD/ParA nucleotide binding" evidence="1">
    <location>
        <begin position="5"/>
        <end position="55"/>
    </location>
</feature>
<gene>
    <name evidence="2" type="ORF">DRJ04_09380</name>
</gene>
<feature type="non-terminal residue" evidence="2">
    <location>
        <position position="88"/>
    </location>
</feature>
<dbReference type="InterPro" id="IPR050625">
    <property type="entry name" value="ParA/MinD_ATPase"/>
</dbReference>
<dbReference type="EMBL" id="QMQA01000331">
    <property type="protein sequence ID" value="RLE10196.1"/>
    <property type="molecule type" value="Genomic_DNA"/>
</dbReference>
<comment type="caution">
    <text evidence="2">The sequence shown here is derived from an EMBL/GenBank/DDBJ whole genome shotgun (WGS) entry which is preliminary data.</text>
</comment>
<dbReference type="GO" id="GO:0005829">
    <property type="term" value="C:cytosol"/>
    <property type="evidence" value="ECO:0007669"/>
    <property type="project" value="TreeGrafter"/>
</dbReference>
<dbReference type="GO" id="GO:0016887">
    <property type="term" value="F:ATP hydrolysis activity"/>
    <property type="evidence" value="ECO:0007669"/>
    <property type="project" value="TreeGrafter"/>
</dbReference>
<sequence>MAKTIAVAGKGGTGKTTVAALIISVLLEEGQTPVLAVDADPDSNLGFLLGVDVEKTLGDLREDLLDEMKKLPAGMTKADYINAGLHQI</sequence>
<dbReference type="Gene3D" id="3.40.50.300">
    <property type="entry name" value="P-loop containing nucleotide triphosphate hydrolases"/>
    <property type="match status" value="1"/>
</dbReference>
<proteinExistence type="predicted"/>
<dbReference type="PANTHER" id="PTHR43384">
    <property type="entry name" value="SEPTUM SITE-DETERMINING PROTEIN MIND HOMOLOG, CHLOROPLASTIC-RELATED"/>
    <property type="match status" value="1"/>
</dbReference>
<accession>A0A662D972</accession>
<protein>
    <recommendedName>
        <fullName evidence="1">CobQ/CobB/MinD/ParA nucleotide binding domain-containing protein</fullName>
    </recommendedName>
</protein>
<dbReference type="GO" id="GO:0005524">
    <property type="term" value="F:ATP binding"/>
    <property type="evidence" value="ECO:0007669"/>
    <property type="project" value="TreeGrafter"/>
</dbReference>
<dbReference type="InterPro" id="IPR002586">
    <property type="entry name" value="CobQ/CobB/MinD/ParA_Nub-bd_dom"/>
</dbReference>
<dbReference type="GO" id="GO:0051782">
    <property type="term" value="P:negative regulation of cell division"/>
    <property type="evidence" value="ECO:0007669"/>
    <property type="project" value="TreeGrafter"/>
</dbReference>
<dbReference type="InterPro" id="IPR027417">
    <property type="entry name" value="P-loop_NTPase"/>
</dbReference>
<evidence type="ECO:0000259" key="1">
    <source>
        <dbReference type="Pfam" id="PF01656"/>
    </source>
</evidence>
<name>A0A662D972_UNCAE</name>
<dbReference type="PANTHER" id="PTHR43384:SF15">
    <property type="entry name" value="ATP-BINDING PROTEIN"/>
    <property type="match status" value="1"/>
</dbReference>
<evidence type="ECO:0000313" key="3">
    <source>
        <dbReference type="Proteomes" id="UP000280417"/>
    </source>
</evidence>